<organism evidence="1 2">
    <name type="scientific">Solanum tuberosum</name>
    <name type="common">Potato</name>
    <dbReference type="NCBI Taxonomy" id="4113"/>
    <lineage>
        <taxon>Eukaryota</taxon>
        <taxon>Viridiplantae</taxon>
        <taxon>Streptophyta</taxon>
        <taxon>Embryophyta</taxon>
        <taxon>Tracheophyta</taxon>
        <taxon>Spermatophyta</taxon>
        <taxon>Magnoliopsida</taxon>
        <taxon>eudicotyledons</taxon>
        <taxon>Gunneridae</taxon>
        <taxon>Pentapetalae</taxon>
        <taxon>asterids</taxon>
        <taxon>lamiids</taxon>
        <taxon>Solanales</taxon>
        <taxon>Solanaceae</taxon>
        <taxon>Solanoideae</taxon>
        <taxon>Solaneae</taxon>
        <taxon>Solanum</taxon>
    </lineage>
</organism>
<reference evidence="1" key="2">
    <citation type="submission" date="2015-06" db="UniProtKB">
        <authorList>
            <consortium name="EnsemblPlants"/>
        </authorList>
    </citation>
    <scope>IDENTIFICATION</scope>
    <source>
        <strain evidence="1">DM1-3 516 R44</strain>
    </source>
</reference>
<keyword evidence="2" id="KW-1185">Reference proteome</keyword>
<reference evidence="2" key="1">
    <citation type="journal article" date="2011" name="Nature">
        <title>Genome sequence and analysis of the tuber crop potato.</title>
        <authorList>
            <consortium name="The Potato Genome Sequencing Consortium"/>
        </authorList>
    </citation>
    <scope>NUCLEOTIDE SEQUENCE [LARGE SCALE GENOMIC DNA]</scope>
    <source>
        <strain evidence="2">cv. DM1-3 516 R44</strain>
    </source>
</reference>
<dbReference type="AlphaFoldDB" id="M1CJN4"/>
<name>M1CJN4_SOLTU</name>
<accession>M1CJN4</accession>
<dbReference type="Gene3D" id="3.40.50.720">
    <property type="entry name" value="NAD(P)-binding Rossmann-like Domain"/>
    <property type="match status" value="1"/>
</dbReference>
<proteinExistence type="predicted"/>
<protein>
    <submittedName>
        <fullName evidence="1">Formate dehydrogenase</fullName>
    </submittedName>
</protein>
<evidence type="ECO:0000313" key="2">
    <source>
        <dbReference type="Proteomes" id="UP000011115"/>
    </source>
</evidence>
<sequence>MFGTHNQLPRTIYGATCQPSYDASHSGTTIDAQLRYTARTKDMLDRYFKGEDFPAFGLQVLIS</sequence>
<dbReference type="Gramene" id="PGSC0003DMT400068909">
    <property type="protein sequence ID" value="PGSC0003DMT400068909"/>
    <property type="gene ID" value="PGSC0003DMG400026801"/>
</dbReference>
<dbReference type="ExpressionAtlas" id="M1CJN4">
    <property type="expression patterns" value="baseline"/>
</dbReference>
<evidence type="ECO:0000313" key="1">
    <source>
        <dbReference type="EnsemblPlants" id="PGSC0003DMT400068909"/>
    </source>
</evidence>
<dbReference type="Proteomes" id="UP000011115">
    <property type="component" value="Unassembled WGS sequence"/>
</dbReference>
<dbReference type="HOGENOM" id="CLU_2890219_0_0_1"/>
<dbReference type="EnsemblPlants" id="PGSC0003DMT400068909">
    <property type="protein sequence ID" value="PGSC0003DMT400068909"/>
    <property type="gene ID" value="PGSC0003DMG400026801"/>
</dbReference>